<accession>A0ACB7P8J4</accession>
<evidence type="ECO:0000313" key="1">
    <source>
        <dbReference type="EMBL" id="KAH6632536.1"/>
    </source>
</evidence>
<proteinExistence type="predicted"/>
<reference evidence="1 2" key="1">
    <citation type="journal article" date="2021" name="Nat. Commun.">
        <title>Genetic determinants of endophytism in the Arabidopsis root mycobiome.</title>
        <authorList>
            <person name="Mesny F."/>
            <person name="Miyauchi S."/>
            <person name="Thiergart T."/>
            <person name="Pickel B."/>
            <person name="Atanasova L."/>
            <person name="Karlsson M."/>
            <person name="Huettel B."/>
            <person name="Barry K.W."/>
            <person name="Haridas S."/>
            <person name="Chen C."/>
            <person name="Bauer D."/>
            <person name="Andreopoulos W."/>
            <person name="Pangilinan J."/>
            <person name="LaButti K."/>
            <person name="Riley R."/>
            <person name="Lipzen A."/>
            <person name="Clum A."/>
            <person name="Drula E."/>
            <person name="Henrissat B."/>
            <person name="Kohler A."/>
            <person name="Grigoriev I.V."/>
            <person name="Martin F.M."/>
            <person name="Hacquard S."/>
        </authorList>
    </citation>
    <scope>NUCLEOTIDE SEQUENCE [LARGE SCALE GENOMIC DNA]</scope>
    <source>
        <strain evidence="1 2">MPI-SDFR-AT-0079</strain>
    </source>
</reference>
<organism evidence="1 2">
    <name type="scientific">Chaetomium tenue</name>
    <dbReference type="NCBI Taxonomy" id="1854479"/>
    <lineage>
        <taxon>Eukaryota</taxon>
        <taxon>Fungi</taxon>
        <taxon>Dikarya</taxon>
        <taxon>Ascomycota</taxon>
        <taxon>Pezizomycotina</taxon>
        <taxon>Sordariomycetes</taxon>
        <taxon>Sordariomycetidae</taxon>
        <taxon>Sordariales</taxon>
        <taxon>Chaetomiaceae</taxon>
        <taxon>Chaetomium</taxon>
    </lineage>
</organism>
<evidence type="ECO:0000313" key="2">
    <source>
        <dbReference type="Proteomes" id="UP000724584"/>
    </source>
</evidence>
<sequence length="223" mass="25392">MAARRALRRRQIWSTVMSLRSLVDTVLLFVILGLLLDRDWQKPFWFEVGGDITGFAPKMPQQIKSFAPDPMFVPENGSEFFTDAVRSRWLSIVPRGLGYVQINSTGPYNNLPTPLELYPDSTFTTSVTHQLHCLHSIVGIVAAYTSNDLDKLPEKGAWHISHCFDYLRQSIMCCGDVTLEGQQTTFPPGFTGSDGWDAKHVCRDYNQVLAYLDENRADDEWWI</sequence>
<dbReference type="EMBL" id="JAGIZQ010000004">
    <property type="protein sequence ID" value="KAH6632536.1"/>
    <property type="molecule type" value="Genomic_DNA"/>
</dbReference>
<dbReference type="Proteomes" id="UP000724584">
    <property type="component" value="Unassembled WGS sequence"/>
</dbReference>
<keyword evidence="2" id="KW-1185">Reference proteome</keyword>
<gene>
    <name evidence="1" type="ORF">F5144DRAFT_488547</name>
</gene>
<name>A0ACB7P8J4_9PEZI</name>
<protein>
    <submittedName>
        <fullName evidence="1">Uncharacterized protein</fullName>
    </submittedName>
</protein>
<comment type="caution">
    <text evidence="1">The sequence shown here is derived from an EMBL/GenBank/DDBJ whole genome shotgun (WGS) entry which is preliminary data.</text>
</comment>